<dbReference type="Proteomes" id="UP000218172">
    <property type="component" value="Unassembled WGS sequence"/>
</dbReference>
<gene>
    <name evidence="6" type="ORF">COC19_04905</name>
</gene>
<dbReference type="Pfam" id="PF12945">
    <property type="entry name" value="PilZNR"/>
    <property type="match status" value="1"/>
</dbReference>
<dbReference type="Pfam" id="PF07238">
    <property type="entry name" value="PilZ"/>
    <property type="match status" value="1"/>
</dbReference>
<sequence length="211" mass="23204">MTFEDLKLLPGIRLQLQFHSVPSIRENSRLIGYHKKESIILATPLINGSARPIKVGESLNIRLFSNQANAAAAFSCKVKHISLLPFPHFHVQYPADLVTDEVRKSTRVDLTLMASAQTDSTIETVTVVNLSTTGCRLHSNNSLGHIGGTLKLTLKLAVAGEERSITISAQIMAELEKANTKGPAITYGLSFEDLTDKQSLVLHAYVYYMLN</sequence>
<evidence type="ECO:0000313" key="6">
    <source>
        <dbReference type="EMBL" id="PCH61301.1"/>
    </source>
</evidence>
<evidence type="ECO:0000256" key="2">
    <source>
        <dbReference type="ARBA" id="ARBA00022741"/>
    </source>
</evidence>
<evidence type="ECO:0000313" key="7">
    <source>
        <dbReference type="Proteomes" id="UP000218172"/>
    </source>
</evidence>
<evidence type="ECO:0000256" key="3">
    <source>
        <dbReference type="ARBA" id="ARBA00023143"/>
    </source>
</evidence>
<dbReference type="InterPro" id="IPR009926">
    <property type="entry name" value="T3SS_YcgR_PilZN"/>
</dbReference>
<dbReference type="AlphaFoldDB" id="A0A2A4MMN3"/>
<dbReference type="SUPFAM" id="SSF141371">
    <property type="entry name" value="PilZ domain-like"/>
    <property type="match status" value="2"/>
</dbReference>
<evidence type="ECO:0000256" key="1">
    <source>
        <dbReference type="ARBA" id="ARBA00022636"/>
    </source>
</evidence>
<dbReference type="GO" id="GO:0035438">
    <property type="term" value="F:cyclic-di-GMP binding"/>
    <property type="evidence" value="ECO:0007669"/>
    <property type="project" value="InterPro"/>
</dbReference>
<protein>
    <recommendedName>
        <fullName evidence="8">Flagellar brake protein</fullName>
    </recommendedName>
</protein>
<feature type="domain" description="PilZ" evidence="4">
    <location>
        <begin position="102"/>
        <end position="207"/>
    </location>
</feature>
<dbReference type="Gene3D" id="2.30.110.10">
    <property type="entry name" value="Electron Transport, Fmn-binding Protein, Chain A"/>
    <property type="match status" value="1"/>
</dbReference>
<reference evidence="7" key="1">
    <citation type="submission" date="2017-08" db="EMBL/GenBank/DDBJ databases">
        <title>A dynamic microbial community with high functional redundancy inhabits the cold, oxic subseafloor aquifer.</title>
        <authorList>
            <person name="Tully B.J."/>
            <person name="Wheat C.G."/>
            <person name="Glazer B.T."/>
            <person name="Huber J.A."/>
        </authorList>
    </citation>
    <scope>NUCLEOTIDE SEQUENCE [LARGE SCALE GENOMIC DNA]</scope>
</reference>
<dbReference type="InterPro" id="IPR012349">
    <property type="entry name" value="Split_barrel_FMN-bd"/>
</dbReference>
<accession>A0A2A4MMN3</accession>
<keyword evidence="2" id="KW-0547">Nucleotide-binding</keyword>
<evidence type="ECO:0000259" key="5">
    <source>
        <dbReference type="Pfam" id="PF12945"/>
    </source>
</evidence>
<name>A0A2A4MMN3_9GAMM</name>
<proteinExistence type="predicted"/>
<dbReference type="Gene3D" id="2.40.10.220">
    <property type="entry name" value="predicted glycosyltransferase like domains"/>
    <property type="match status" value="1"/>
</dbReference>
<evidence type="ECO:0000259" key="4">
    <source>
        <dbReference type="Pfam" id="PF07238"/>
    </source>
</evidence>
<keyword evidence="1" id="KW-0973">c-di-GMP</keyword>
<comment type="caution">
    <text evidence="6">The sequence shown here is derived from an EMBL/GenBank/DDBJ whole genome shotgun (WGS) entry which is preliminary data.</text>
</comment>
<evidence type="ECO:0008006" key="8">
    <source>
        <dbReference type="Google" id="ProtNLM"/>
    </source>
</evidence>
<feature type="domain" description="Type III secretion system flagellar brake protein YcgR PilZN" evidence="5">
    <location>
        <begin position="11"/>
        <end position="94"/>
    </location>
</feature>
<organism evidence="6 7">
    <name type="scientific">SAR86 cluster bacterium</name>
    <dbReference type="NCBI Taxonomy" id="2030880"/>
    <lineage>
        <taxon>Bacteria</taxon>
        <taxon>Pseudomonadati</taxon>
        <taxon>Pseudomonadota</taxon>
        <taxon>Gammaproteobacteria</taxon>
        <taxon>SAR86 cluster</taxon>
    </lineage>
</organism>
<dbReference type="InterPro" id="IPR009875">
    <property type="entry name" value="PilZ_domain"/>
</dbReference>
<keyword evidence="3" id="KW-0975">Bacterial flagellum</keyword>
<dbReference type="EMBL" id="NVQR01000069">
    <property type="protein sequence ID" value="PCH61301.1"/>
    <property type="molecule type" value="Genomic_DNA"/>
</dbReference>